<comment type="caution">
    <text evidence="6">The sequence shown here is derived from an EMBL/GenBank/DDBJ whole genome shotgun (WGS) entry which is preliminary data.</text>
</comment>
<comment type="similarity">
    <text evidence="1">Belongs to the CFA/CMAS family.</text>
</comment>
<keyword evidence="3" id="KW-0808">Transferase</keyword>
<proteinExistence type="inferred from homology"/>
<dbReference type="InterPro" id="IPR003333">
    <property type="entry name" value="CMAS"/>
</dbReference>
<evidence type="ECO:0000313" key="6">
    <source>
        <dbReference type="EMBL" id="KAJ5226647.1"/>
    </source>
</evidence>
<dbReference type="GO" id="GO:0008610">
    <property type="term" value="P:lipid biosynthetic process"/>
    <property type="evidence" value="ECO:0007669"/>
    <property type="project" value="InterPro"/>
</dbReference>
<organism evidence="6 7">
    <name type="scientific">Penicillium citrinum</name>
    <dbReference type="NCBI Taxonomy" id="5077"/>
    <lineage>
        <taxon>Eukaryota</taxon>
        <taxon>Fungi</taxon>
        <taxon>Dikarya</taxon>
        <taxon>Ascomycota</taxon>
        <taxon>Pezizomycotina</taxon>
        <taxon>Eurotiomycetes</taxon>
        <taxon>Eurotiomycetidae</taxon>
        <taxon>Eurotiales</taxon>
        <taxon>Aspergillaceae</taxon>
        <taxon>Penicillium</taxon>
    </lineage>
</organism>
<dbReference type="GeneID" id="81384738"/>
<dbReference type="RefSeq" id="XP_056499012.1">
    <property type="nucleotide sequence ID" value="XM_056645571.1"/>
</dbReference>
<dbReference type="OrthoDB" id="506498at2759"/>
<keyword evidence="4" id="KW-0949">S-adenosyl-L-methionine</keyword>
<keyword evidence="2 6" id="KW-0489">Methyltransferase</keyword>
<dbReference type="GO" id="GO:0008168">
    <property type="term" value="F:methyltransferase activity"/>
    <property type="evidence" value="ECO:0007669"/>
    <property type="project" value="UniProtKB-KW"/>
</dbReference>
<dbReference type="PANTHER" id="PTHR43667">
    <property type="entry name" value="CYCLOPROPANE-FATTY-ACYL-PHOSPHOLIPID SYNTHASE"/>
    <property type="match status" value="1"/>
</dbReference>
<dbReference type="EMBL" id="JAPQKT010000006">
    <property type="protein sequence ID" value="KAJ5226647.1"/>
    <property type="molecule type" value="Genomic_DNA"/>
</dbReference>
<gene>
    <name evidence="6" type="ORF">N7469_006653</name>
</gene>
<sequence>MTTTTKSKESLPHTGLAALLPQLDIPGSVRLPKGTIITFGTGDPVCRVIFRSESALRTPMTELSIGKAYITGEIEVEGDLGALFGARKRITEKVPMRQKLQFVYDYFRDATKMNAKAIGDHYTRGDDFYLTFIDKRYRFYSQGLFKTPDETIEEASEHKLETMFSSLDLKPGMRLLDIGGGWGGVTQYCGARGVHVTTLTLTADSARYIQRLITEKDLPGEIFLQDFFNHKPEKLYDHIVIYGVIEHIPNYRRFASHVWKMLAPGGKLYLDGSAAVTKYSTSAFTRDYIWGGTHTFFTLQDVLGELLFHGFEIIDIARETADYQRTMEEWARRLDAAKDEIISGWGEETYRVFRLFLWGGAHAFKSNTLQAYHLVAERTASPGPRPSKARRMLYAMENIFS</sequence>
<keyword evidence="5" id="KW-0443">Lipid metabolism</keyword>
<evidence type="ECO:0000256" key="3">
    <source>
        <dbReference type="ARBA" id="ARBA00022679"/>
    </source>
</evidence>
<accession>A0A9W9NUU7</accession>
<evidence type="ECO:0000313" key="7">
    <source>
        <dbReference type="Proteomes" id="UP001147733"/>
    </source>
</evidence>
<dbReference type="PANTHER" id="PTHR43667:SF1">
    <property type="entry name" value="CYCLOPROPANE-FATTY-ACYL-PHOSPHOLIPID SYNTHASE"/>
    <property type="match status" value="1"/>
</dbReference>
<dbReference type="InterPro" id="IPR050723">
    <property type="entry name" value="CFA/CMAS"/>
</dbReference>
<dbReference type="PIRSF" id="PIRSF003085">
    <property type="entry name" value="CMAS"/>
    <property type="match status" value="1"/>
</dbReference>
<evidence type="ECO:0000256" key="5">
    <source>
        <dbReference type="ARBA" id="ARBA00023098"/>
    </source>
</evidence>
<dbReference type="SUPFAM" id="SSF53335">
    <property type="entry name" value="S-adenosyl-L-methionine-dependent methyltransferases"/>
    <property type="match status" value="1"/>
</dbReference>
<reference evidence="6" key="1">
    <citation type="submission" date="2022-11" db="EMBL/GenBank/DDBJ databases">
        <authorList>
            <person name="Petersen C."/>
        </authorList>
    </citation>
    <scope>NUCLEOTIDE SEQUENCE</scope>
    <source>
        <strain evidence="6">IBT 23319</strain>
    </source>
</reference>
<name>A0A9W9NUU7_PENCI</name>
<dbReference type="InterPro" id="IPR029063">
    <property type="entry name" value="SAM-dependent_MTases_sf"/>
</dbReference>
<dbReference type="GO" id="GO:0032259">
    <property type="term" value="P:methylation"/>
    <property type="evidence" value="ECO:0007669"/>
    <property type="project" value="UniProtKB-KW"/>
</dbReference>
<evidence type="ECO:0000256" key="1">
    <source>
        <dbReference type="ARBA" id="ARBA00010815"/>
    </source>
</evidence>
<dbReference type="AlphaFoldDB" id="A0A9W9NUU7"/>
<protein>
    <submittedName>
        <fullName evidence="6">S-adenosyl-L-methionine-dependent methyltransferase</fullName>
    </submittedName>
</protein>
<dbReference type="CDD" id="cd02440">
    <property type="entry name" value="AdoMet_MTases"/>
    <property type="match status" value="1"/>
</dbReference>
<dbReference type="Pfam" id="PF02353">
    <property type="entry name" value="CMAS"/>
    <property type="match status" value="1"/>
</dbReference>
<evidence type="ECO:0000256" key="2">
    <source>
        <dbReference type="ARBA" id="ARBA00022603"/>
    </source>
</evidence>
<dbReference type="Proteomes" id="UP001147733">
    <property type="component" value="Unassembled WGS sequence"/>
</dbReference>
<dbReference type="Gene3D" id="3.40.50.150">
    <property type="entry name" value="Vaccinia Virus protein VP39"/>
    <property type="match status" value="1"/>
</dbReference>
<reference evidence="6" key="2">
    <citation type="journal article" date="2023" name="IMA Fungus">
        <title>Comparative genomic study of the Penicillium genus elucidates a diverse pangenome and 15 lateral gene transfer events.</title>
        <authorList>
            <person name="Petersen C."/>
            <person name="Sorensen T."/>
            <person name="Nielsen M.R."/>
            <person name="Sondergaard T.E."/>
            <person name="Sorensen J.L."/>
            <person name="Fitzpatrick D.A."/>
            <person name="Frisvad J.C."/>
            <person name="Nielsen K.L."/>
        </authorList>
    </citation>
    <scope>NUCLEOTIDE SEQUENCE</scope>
    <source>
        <strain evidence="6">IBT 23319</strain>
    </source>
</reference>
<keyword evidence="7" id="KW-1185">Reference proteome</keyword>
<evidence type="ECO:0000256" key="4">
    <source>
        <dbReference type="ARBA" id="ARBA00022691"/>
    </source>
</evidence>